<evidence type="ECO:0000256" key="1">
    <source>
        <dbReference type="SAM" id="SignalP"/>
    </source>
</evidence>
<evidence type="ECO:0000313" key="3">
    <source>
        <dbReference type="Proteomes" id="UP001548189"/>
    </source>
</evidence>
<dbReference type="EMBL" id="JBEVCJ010000022">
    <property type="protein sequence ID" value="MET1256464.1"/>
    <property type="molecule type" value="Genomic_DNA"/>
</dbReference>
<reference evidence="2 3" key="1">
    <citation type="submission" date="2024-06" db="EMBL/GenBank/DDBJ databases">
        <authorList>
            <person name="Li F."/>
        </authorList>
    </citation>
    <scope>NUCLEOTIDE SEQUENCE [LARGE SCALE GENOMIC DNA]</scope>
    <source>
        <strain evidence="2 3">GXAS 311</strain>
    </source>
</reference>
<dbReference type="PROSITE" id="PS51257">
    <property type="entry name" value="PROKAR_LIPOPROTEIN"/>
    <property type="match status" value="1"/>
</dbReference>
<feature type="chain" id="PRO_5047536806" evidence="1">
    <location>
        <begin position="25"/>
        <end position="285"/>
    </location>
</feature>
<protein>
    <submittedName>
        <fullName evidence="2">Uncharacterized protein</fullName>
    </submittedName>
</protein>
<proteinExistence type="predicted"/>
<comment type="caution">
    <text evidence="2">The sequence shown here is derived from an EMBL/GenBank/DDBJ whole genome shotgun (WGS) entry which is preliminary data.</text>
</comment>
<dbReference type="Proteomes" id="UP001548189">
    <property type="component" value="Unassembled WGS sequence"/>
</dbReference>
<organism evidence="2 3">
    <name type="scientific">Aliikangiella maris</name>
    <dbReference type="NCBI Taxonomy" id="3162458"/>
    <lineage>
        <taxon>Bacteria</taxon>
        <taxon>Pseudomonadati</taxon>
        <taxon>Pseudomonadota</taxon>
        <taxon>Gammaproteobacteria</taxon>
        <taxon>Oceanospirillales</taxon>
        <taxon>Pleioneaceae</taxon>
        <taxon>Aliikangiella</taxon>
    </lineage>
</organism>
<name>A0ABV2BX10_9GAMM</name>
<gene>
    <name evidence="2" type="ORF">ABVT43_15090</name>
</gene>
<dbReference type="RefSeq" id="WP_353897050.1">
    <property type="nucleotide sequence ID" value="NZ_JBEVCJ010000022.1"/>
</dbReference>
<accession>A0ABV2BX10</accession>
<keyword evidence="3" id="KW-1185">Reference proteome</keyword>
<feature type="signal peptide" evidence="1">
    <location>
        <begin position="1"/>
        <end position="24"/>
    </location>
</feature>
<sequence>MNRYKLKAFSVASLFIGCLSNINATTPEYWSSMPYFCKSGAVFEGSASANITPEECNGSCDVDYDFDVDFLAAVSHQRLLINGSHRIKGDGAYYVSRNDDIYFYDSLGGYRGFDKSNSEGNAYLTYTFTDSRNHSSGPGQIWVMKDISSSTPMCSKKEVLFQNAPQINNRSQPYSPSDNVATVNVEWIIDQYATAPNTANIYSKISVIATKVENRYATKKEVTITSLTGNRSINLYTPTTGLHEILVRINDGKYEAEKYLGTIYISGISSGGDDCFGTHCNSGGF</sequence>
<keyword evidence="1" id="KW-0732">Signal</keyword>
<evidence type="ECO:0000313" key="2">
    <source>
        <dbReference type="EMBL" id="MET1256464.1"/>
    </source>
</evidence>